<reference evidence="2 3" key="1">
    <citation type="submission" date="2019-06" db="EMBL/GenBank/DDBJ databases">
        <title>Sorghum-associated microbial communities from plants grown in Nebraska, USA.</title>
        <authorList>
            <person name="Schachtman D."/>
        </authorList>
    </citation>
    <scope>NUCLEOTIDE SEQUENCE [LARGE SCALE GENOMIC DNA]</scope>
    <source>
        <strain evidence="2 3">1225</strain>
    </source>
</reference>
<feature type="compositionally biased region" description="Basic and acidic residues" evidence="1">
    <location>
        <begin position="61"/>
        <end position="85"/>
    </location>
</feature>
<sequence length="166" mass="17143">MSGEVAIAKAVGGLAARGGARLLARGALAALGPVGWVAIGALTLYDAYAVYNAIAGSDDDADKKPECETGDCDKPAEKIDKKPPFKGEPNSTVQGPDNSRTYGSDGYPLTDRDAGHQNESGIGAGDHVHDWGRPANGDPPTNADRGISRLPQPGDPPVPWRNTPSS</sequence>
<organism evidence="2 3">
    <name type="scientific">Neorhizobium alkalisoli</name>
    <dbReference type="NCBI Taxonomy" id="528178"/>
    <lineage>
        <taxon>Bacteria</taxon>
        <taxon>Pseudomonadati</taxon>
        <taxon>Pseudomonadota</taxon>
        <taxon>Alphaproteobacteria</taxon>
        <taxon>Hyphomicrobiales</taxon>
        <taxon>Rhizobiaceae</taxon>
        <taxon>Rhizobium/Agrobacterium group</taxon>
        <taxon>Neorhizobium</taxon>
    </lineage>
</organism>
<dbReference type="AlphaFoldDB" id="A0A561QI88"/>
<evidence type="ECO:0000313" key="3">
    <source>
        <dbReference type="Proteomes" id="UP000320653"/>
    </source>
</evidence>
<name>A0A561QI88_9HYPH</name>
<comment type="caution">
    <text evidence="2">The sequence shown here is derived from an EMBL/GenBank/DDBJ whole genome shotgun (WGS) entry which is preliminary data.</text>
</comment>
<evidence type="ECO:0000256" key="1">
    <source>
        <dbReference type="SAM" id="MobiDB-lite"/>
    </source>
</evidence>
<keyword evidence="3" id="KW-1185">Reference proteome</keyword>
<evidence type="ECO:0000313" key="2">
    <source>
        <dbReference type="EMBL" id="TWF50075.1"/>
    </source>
</evidence>
<gene>
    <name evidence="2" type="ORF">FHW37_10632</name>
</gene>
<feature type="compositionally biased region" description="Polar residues" evidence="1">
    <location>
        <begin position="89"/>
        <end position="102"/>
    </location>
</feature>
<dbReference type="OrthoDB" id="6057489at2"/>
<dbReference type="Proteomes" id="UP000320653">
    <property type="component" value="Unassembled WGS sequence"/>
</dbReference>
<dbReference type="EMBL" id="VIWP01000006">
    <property type="protein sequence ID" value="TWF50075.1"/>
    <property type="molecule type" value="Genomic_DNA"/>
</dbReference>
<dbReference type="RefSeq" id="WP_145640243.1">
    <property type="nucleotide sequence ID" value="NZ_VIWP01000006.1"/>
</dbReference>
<accession>A0A561QI88</accession>
<protein>
    <submittedName>
        <fullName evidence="2">Uncharacterized protein</fullName>
    </submittedName>
</protein>
<feature type="region of interest" description="Disordered" evidence="1">
    <location>
        <begin position="57"/>
        <end position="166"/>
    </location>
</feature>
<proteinExistence type="predicted"/>